<feature type="domain" description="Acyltransferase 3" evidence="2">
    <location>
        <begin position="8"/>
        <end position="335"/>
    </location>
</feature>
<comment type="caution">
    <text evidence="4">The sequence shown here is derived from an EMBL/GenBank/DDBJ whole genome shotgun (WGS) entry which is preliminary data.</text>
</comment>
<evidence type="ECO:0000259" key="2">
    <source>
        <dbReference type="Pfam" id="PF01757"/>
    </source>
</evidence>
<name>A0ABQ1HPD5_9GAMM</name>
<proteinExistence type="predicted"/>
<dbReference type="Proteomes" id="UP000623419">
    <property type="component" value="Unassembled WGS sequence"/>
</dbReference>
<keyword evidence="1" id="KW-0472">Membrane</keyword>
<feature type="transmembrane region" description="Helical" evidence="1">
    <location>
        <begin position="357"/>
        <end position="376"/>
    </location>
</feature>
<feature type="domain" description="SGNH" evidence="3">
    <location>
        <begin position="395"/>
        <end position="646"/>
    </location>
</feature>
<evidence type="ECO:0000313" key="4">
    <source>
        <dbReference type="EMBL" id="GGA85169.1"/>
    </source>
</evidence>
<evidence type="ECO:0000313" key="5">
    <source>
        <dbReference type="Proteomes" id="UP000623419"/>
    </source>
</evidence>
<dbReference type="EMBL" id="BMKC01000003">
    <property type="protein sequence ID" value="GGA85169.1"/>
    <property type="molecule type" value="Genomic_DNA"/>
</dbReference>
<feature type="transmembrane region" description="Helical" evidence="1">
    <location>
        <begin position="280"/>
        <end position="298"/>
    </location>
</feature>
<evidence type="ECO:0000259" key="3">
    <source>
        <dbReference type="Pfam" id="PF19040"/>
    </source>
</evidence>
<keyword evidence="4" id="KW-0012">Acyltransferase</keyword>
<feature type="transmembrane region" description="Helical" evidence="1">
    <location>
        <begin position="12"/>
        <end position="30"/>
    </location>
</feature>
<sequence length="665" mass="72067">MSGTAYRPEIDGLRAIAVTAVVLYHASAGLLPGGFIGVDVFFVISGYLITSILVQEWRGTGRIDLLAFYARRVRRLLPALAVVLVATVAVAAVLLPRLGRFQEFAESAIASVLFIANIYFDLRAGGYFDPAMDSQPLLHLWSLAVEEQFYLVYPLLLAGLFRLVRVRPLVVLGVLSLVSLFVAEYWLGVSPDTAFYQMPARFWELAVGGMIALGASQTQGERRATIQAGLGLALIVLSASLLQQGWRFPGLGALSSVAGAGLVLHAVHHSPRLGIVGRMLSLRPMVLLGLVSYPLYLWHWPILTLDQETRLAPADTGWRLMLCLVAVLLAWLTYRFVEMPVRRSNWTAGAVLRRGTLGSTAVLVAILGLTTINLGAEGSDLVTRTRQDRPADMARCHFDQSDTITHLSPGSCGSQPGRDARLAIWGDSHALAWKPLAWLLAQQAGVAAEAHTMDACPPVPGYRGHLPAAPGFGENCAAFNALVRQRIEARQYDTLILAARWPAHLDIALFSEHELARRSRTVAESPSPSEITVGLRDTLAMASRHARRVLVIGPTPVLRFDAPDCIGTSRLSECTRPRDEYERLVLPARQALLTAAAGLPNVQVIDPTDFFCSATECPAVKDGYGLFWDDDHVSSTAAKAFAAELAAEPARFELGGVPVPANNAK</sequence>
<reference evidence="5" key="1">
    <citation type="journal article" date="2019" name="Int. J. Syst. Evol. Microbiol.">
        <title>The Global Catalogue of Microorganisms (GCM) 10K type strain sequencing project: providing services to taxonomists for standard genome sequencing and annotation.</title>
        <authorList>
            <consortium name="The Broad Institute Genomics Platform"/>
            <consortium name="The Broad Institute Genome Sequencing Center for Infectious Disease"/>
            <person name="Wu L."/>
            <person name="Ma J."/>
        </authorList>
    </citation>
    <scope>NUCLEOTIDE SEQUENCE [LARGE SCALE GENOMIC DNA]</scope>
    <source>
        <strain evidence="5">CGMCC 1.15905</strain>
    </source>
</reference>
<dbReference type="GO" id="GO:0016746">
    <property type="term" value="F:acyltransferase activity"/>
    <property type="evidence" value="ECO:0007669"/>
    <property type="project" value="UniProtKB-KW"/>
</dbReference>
<dbReference type="InterPro" id="IPR002656">
    <property type="entry name" value="Acyl_transf_3_dom"/>
</dbReference>
<keyword evidence="5" id="KW-1185">Reference proteome</keyword>
<dbReference type="RefSeq" id="WP_268235900.1">
    <property type="nucleotide sequence ID" value="NZ_BMKC01000003.1"/>
</dbReference>
<feature type="transmembrane region" description="Helical" evidence="1">
    <location>
        <begin position="36"/>
        <end position="55"/>
    </location>
</feature>
<dbReference type="Pfam" id="PF01757">
    <property type="entry name" value="Acyl_transf_3"/>
    <property type="match status" value="1"/>
</dbReference>
<dbReference type="PANTHER" id="PTHR23028">
    <property type="entry name" value="ACETYLTRANSFERASE"/>
    <property type="match status" value="1"/>
</dbReference>
<dbReference type="InterPro" id="IPR043968">
    <property type="entry name" value="SGNH"/>
</dbReference>
<gene>
    <name evidence="4" type="ORF">GCM10011521_24520</name>
</gene>
<feature type="transmembrane region" description="Helical" evidence="1">
    <location>
        <begin position="169"/>
        <end position="188"/>
    </location>
</feature>
<feature type="transmembrane region" description="Helical" evidence="1">
    <location>
        <begin position="318"/>
        <end position="337"/>
    </location>
</feature>
<dbReference type="Pfam" id="PF19040">
    <property type="entry name" value="SGNH"/>
    <property type="match status" value="1"/>
</dbReference>
<keyword evidence="1" id="KW-1133">Transmembrane helix</keyword>
<organism evidence="4 5">
    <name type="scientific">Arenimonas soli</name>
    <dbReference type="NCBI Taxonomy" id="2269504"/>
    <lineage>
        <taxon>Bacteria</taxon>
        <taxon>Pseudomonadati</taxon>
        <taxon>Pseudomonadota</taxon>
        <taxon>Gammaproteobacteria</taxon>
        <taxon>Lysobacterales</taxon>
        <taxon>Lysobacteraceae</taxon>
        <taxon>Arenimonas</taxon>
    </lineage>
</organism>
<feature type="transmembrane region" description="Helical" evidence="1">
    <location>
        <begin position="248"/>
        <end position="268"/>
    </location>
</feature>
<feature type="transmembrane region" description="Helical" evidence="1">
    <location>
        <begin position="76"/>
        <end position="98"/>
    </location>
</feature>
<protein>
    <submittedName>
        <fullName evidence="4">Acyltransferase</fullName>
    </submittedName>
</protein>
<accession>A0ABQ1HPD5</accession>
<dbReference type="PANTHER" id="PTHR23028:SF53">
    <property type="entry name" value="ACYL_TRANSF_3 DOMAIN-CONTAINING PROTEIN"/>
    <property type="match status" value="1"/>
</dbReference>
<dbReference type="InterPro" id="IPR050879">
    <property type="entry name" value="Acyltransferase_3"/>
</dbReference>
<evidence type="ECO:0000256" key="1">
    <source>
        <dbReference type="SAM" id="Phobius"/>
    </source>
</evidence>
<keyword evidence="4" id="KW-0808">Transferase</keyword>
<keyword evidence="1" id="KW-0812">Transmembrane</keyword>